<evidence type="ECO:0000313" key="3">
    <source>
        <dbReference type="Proteomes" id="UP001627154"/>
    </source>
</evidence>
<comment type="caution">
    <text evidence="2">The sequence shown here is derived from an EMBL/GenBank/DDBJ whole genome shotgun (WGS) entry which is preliminary data.</text>
</comment>
<dbReference type="SMART" id="SM00225">
    <property type="entry name" value="BTB"/>
    <property type="match status" value="1"/>
</dbReference>
<dbReference type="Pfam" id="PF00651">
    <property type="entry name" value="BTB"/>
    <property type="match status" value="1"/>
</dbReference>
<dbReference type="PANTHER" id="PTHR24413">
    <property type="entry name" value="SPECKLE-TYPE POZ PROTEIN"/>
    <property type="match status" value="1"/>
</dbReference>
<dbReference type="InterPro" id="IPR000210">
    <property type="entry name" value="BTB/POZ_dom"/>
</dbReference>
<keyword evidence="3" id="KW-1185">Reference proteome</keyword>
<feature type="domain" description="BTB" evidence="1">
    <location>
        <begin position="169"/>
        <end position="237"/>
    </location>
</feature>
<dbReference type="Gene3D" id="1.25.40.420">
    <property type="match status" value="1"/>
</dbReference>
<dbReference type="Proteomes" id="UP001627154">
    <property type="component" value="Unassembled WGS sequence"/>
</dbReference>
<dbReference type="SUPFAM" id="SSF54695">
    <property type="entry name" value="POZ domain"/>
    <property type="match status" value="1"/>
</dbReference>
<evidence type="ECO:0000259" key="1">
    <source>
        <dbReference type="PROSITE" id="PS50097"/>
    </source>
</evidence>
<reference evidence="2 3" key="1">
    <citation type="journal article" date="2024" name="bioRxiv">
        <title>A reference genome for Trichogramma kaykai: A tiny desert-dwelling parasitoid wasp with competing sex-ratio distorters.</title>
        <authorList>
            <person name="Culotta J."/>
            <person name="Lindsey A.R."/>
        </authorList>
    </citation>
    <scope>NUCLEOTIDE SEQUENCE [LARGE SCALE GENOMIC DNA]</scope>
    <source>
        <strain evidence="2 3">KSX58</strain>
    </source>
</reference>
<protein>
    <recommendedName>
        <fullName evidence="1">BTB domain-containing protein</fullName>
    </recommendedName>
</protein>
<dbReference type="InterPro" id="IPR011333">
    <property type="entry name" value="SKP1/BTB/POZ_sf"/>
</dbReference>
<sequence length="327" mass="37740">MTIFERKRYTGVNTIKSEFIWSISSFSRHRKDPRHKVEFSPAFNVDESENYFNFEFVPSGNLNDPVKYKSVNLVRDDNHDDEFVCSCKVSFFVEDKTVLIVARDRCVFKSGFRKSVDLIPVYNLLHPEEEISNNDVLKIFCEFVVEKPMQVQDLPGMKFFDLFKNKHLSDVMLRTECGSTFPAHKVLLASVSPVFAAMFKSDMSENEENVIKISDIRYEVLLEMLRYIYLGIIDVKKDTETCCELLGAADKYDIQGLRKKCEQVLCSCLLPENAINIYRSATAYNAPDLKEEVVKFMKENASKIINSNEMKNLVNPEGSILIELMFN</sequence>
<dbReference type="Gene3D" id="2.60.210.10">
    <property type="entry name" value="Apoptosis, Tumor Necrosis Factor Receptor Associated Protein 2, Chain A"/>
    <property type="match status" value="1"/>
</dbReference>
<proteinExistence type="predicted"/>
<dbReference type="InterPro" id="IPR008974">
    <property type="entry name" value="TRAF-like"/>
</dbReference>
<name>A0ABD2WVC7_9HYME</name>
<evidence type="ECO:0000313" key="2">
    <source>
        <dbReference type="EMBL" id="KAL3397012.1"/>
    </source>
</evidence>
<organism evidence="2 3">
    <name type="scientific">Trichogramma kaykai</name>
    <dbReference type="NCBI Taxonomy" id="54128"/>
    <lineage>
        <taxon>Eukaryota</taxon>
        <taxon>Metazoa</taxon>
        <taxon>Ecdysozoa</taxon>
        <taxon>Arthropoda</taxon>
        <taxon>Hexapoda</taxon>
        <taxon>Insecta</taxon>
        <taxon>Pterygota</taxon>
        <taxon>Neoptera</taxon>
        <taxon>Endopterygota</taxon>
        <taxon>Hymenoptera</taxon>
        <taxon>Apocrita</taxon>
        <taxon>Proctotrupomorpha</taxon>
        <taxon>Chalcidoidea</taxon>
        <taxon>Trichogrammatidae</taxon>
        <taxon>Trichogramma</taxon>
    </lineage>
</organism>
<dbReference type="AlphaFoldDB" id="A0ABD2WVC7"/>
<gene>
    <name evidence="2" type="ORF">TKK_009052</name>
</gene>
<dbReference type="EMBL" id="JBJJXI010000067">
    <property type="protein sequence ID" value="KAL3397012.1"/>
    <property type="molecule type" value="Genomic_DNA"/>
</dbReference>
<dbReference type="Gene3D" id="3.30.710.10">
    <property type="entry name" value="Potassium Channel Kv1.1, Chain A"/>
    <property type="match status" value="1"/>
</dbReference>
<dbReference type="SUPFAM" id="SSF49599">
    <property type="entry name" value="TRAF domain-like"/>
    <property type="match status" value="1"/>
</dbReference>
<accession>A0ABD2WVC7</accession>
<dbReference type="CDD" id="cd14733">
    <property type="entry name" value="BACK"/>
    <property type="match status" value="1"/>
</dbReference>
<dbReference type="FunFam" id="3.30.710.10:FF:000159">
    <property type="entry name" value="Speckle-type POZ protein B"/>
    <property type="match status" value="1"/>
</dbReference>
<dbReference type="PROSITE" id="PS50097">
    <property type="entry name" value="BTB"/>
    <property type="match status" value="1"/>
</dbReference>